<reference evidence="2" key="1">
    <citation type="journal article" date="2010" name="Science">
        <title>Plasticity of animal genome architecture unmasked by rapid evolution of a pelagic tunicate.</title>
        <authorList>
            <person name="Denoeud F."/>
            <person name="Henriet S."/>
            <person name="Mungpakdee S."/>
            <person name="Aury J.M."/>
            <person name="Da Silva C."/>
            <person name="Brinkmann H."/>
            <person name="Mikhaleva J."/>
            <person name="Olsen L.C."/>
            <person name="Jubin C."/>
            <person name="Canestro C."/>
            <person name="Bouquet J.M."/>
            <person name="Danks G."/>
            <person name="Poulain J."/>
            <person name="Campsteijn C."/>
            <person name="Adamski M."/>
            <person name="Cross I."/>
            <person name="Yadetie F."/>
            <person name="Muffato M."/>
            <person name="Louis A."/>
            <person name="Butcher S."/>
            <person name="Tsagkogeorga G."/>
            <person name="Konrad A."/>
            <person name="Singh S."/>
            <person name="Jensen M.F."/>
            <person name="Cong E.H."/>
            <person name="Eikeseth-Otteraa H."/>
            <person name="Noel B."/>
            <person name="Anthouard V."/>
            <person name="Porcel B.M."/>
            <person name="Kachouri-Lafond R."/>
            <person name="Nishino A."/>
            <person name="Ugolini M."/>
            <person name="Chourrout P."/>
            <person name="Nishida H."/>
            <person name="Aasland R."/>
            <person name="Huzurbazar S."/>
            <person name="Westhof E."/>
            <person name="Delsuc F."/>
            <person name="Lehrach H."/>
            <person name="Reinhardt R."/>
            <person name="Weissenbach J."/>
            <person name="Roy S.W."/>
            <person name="Artiguenave F."/>
            <person name="Postlethwait J.H."/>
            <person name="Manak J.R."/>
            <person name="Thompson E.M."/>
            <person name="Jaillon O."/>
            <person name="Du Pasquier L."/>
            <person name="Boudinot P."/>
            <person name="Liberles D.A."/>
            <person name="Volff J.N."/>
            <person name="Philippe H."/>
            <person name="Lenhard B."/>
            <person name="Roest Crollius H."/>
            <person name="Wincker P."/>
            <person name="Chourrout D."/>
        </authorList>
    </citation>
    <scope>NUCLEOTIDE SEQUENCE [LARGE SCALE GENOMIC DNA]</scope>
</reference>
<feature type="compositionally biased region" description="Low complexity" evidence="1">
    <location>
        <begin position="101"/>
        <end position="113"/>
    </location>
</feature>
<protein>
    <submittedName>
        <fullName evidence="2">Uncharacterized protein</fullName>
    </submittedName>
</protein>
<sequence>MNQPLLSPLVSTKDFGRAIRSIKSRDVSKLIDVFVEIEPLGVILRPIICTLLLKNSSDAESITNLEKFRKCRSQKDLSLGLLNSLINFNLSEVVDDIISWSRSSSKPSGRQASTAGFGIDIAS</sequence>
<dbReference type="InParanoid" id="E4XSE8"/>
<name>E4XSE8_OIKDI</name>
<dbReference type="EMBL" id="FN653133">
    <property type="protein sequence ID" value="CBY19951.1"/>
    <property type="molecule type" value="Genomic_DNA"/>
</dbReference>
<organism evidence="2">
    <name type="scientific">Oikopleura dioica</name>
    <name type="common">Tunicate</name>
    <dbReference type="NCBI Taxonomy" id="34765"/>
    <lineage>
        <taxon>Eukaryota</taxon>
        <taxon>Metazoa</taxon>
        <taxon>Chordata</taxon>
        <taxon>Tunicata</taxon>
        <taxon>Appendicularia</taxon>
        <taxon>Copelata</taxon>
        <taxon>Oikopleuridae</taxon>
        <taxon>Oikopleura</taxon>
    </lineage>
</organism>
<feature type="region of interest" description="Disordered" evidence="1">
    <location>
        <begin position="101"/>
        <end position="123"/>
    </location>
</feature>
<dbReference type="Proteomes" id="UP000001307">
    <property type="component" value="Unassembled WGS sequence"/>
</dbReference>
<evidence type="ECO:0000313" key="3">
    <source>
        <dbReference type="Proteomes" id="UP000001307"/>
    </source>
</evidence>
<evidence type="ECO:0000256" key="1">
    <source>
        <dbReference type="SAM" id="MobiDB-lite"/>
    </source>
</evidence>
<accession>E4XSE8</accession>
<evidence type="ECO:0000313" key="2">
    <source>
        <dbReference type="EMBL" id="CBY19951.1"/>
    </source>
</evidence>
<keyword evidence="3" id="KW-1185">Reference proteome</keyword>
<dbReference type="AlphaFoldDB" id="E4XSE8"/>
<proteinExistence type="predicted"/>
<gene>
    <name evidence="2" type="ORF">GSOID_T00002102001</name>
</gene>